<protein>
    <submittedName>
        <fullName evidence="1">Uncharacterized protein</fullName>
    </submittedName>
</protein>
<evidence type="ECO:0000313" key="2">
    <source>
        <dbReference type="Proteomes" id="UP000319865"/>
    </source>
</evidence>
<reference evidence="1 2" key="1">
    <citation type="submission" date="2019-06" db="EMBL/GenBank/DDBJ databases">
        <title>Sequencing the genomes of 1000 actinobacteria strains.</title>
        <authorList>
            <person name="Klenk H.-P."/>
        </authorList>
    </citation>
    <scope>NUCLEOTIDE SEQUENCE [LARGE SCALE GENOMIC DNA]</scope>
    <source>
        <strain evidence="1 2">DSM 46837</strain>
    </source>
</reference>
<comment type="caution">
    <text evidence="1">The sequence shown here is derived from an EMBL/GenBank/DDBJ whole genome shotgun (WGS) entry which is preliminary data.</text>
</comment>
<dbReference type="Proteomes" id="UP000319865">
    <property type="component" value="Unassembled WGS sequence"/>
</dbReference>
<evidence type="ECO:0000313" key="1">
    <source>
        <dbReference type="EMBL" id="TQN42936.1"/>
    </source>
</evidence>
<sequence length="251" mass="28437">MGGLYLVEFGDEEERARIRTEREAERGRVRQRYVERLVTHAGLDGMTADRVMAVLFDHVADDGSRCLCGCHPQLSSQHGDGSDCPCTWDRERRVASRRAWLNDLRNSEWAQAMREQHEAERREIGTWLSGQVDVTAERTSSYAPEQWEGVVDGHSFSFRERHGEWRIELDLQPSGRFADRVVDAEQGGRPVTEPVELTEGEVIAEGVDTALGSGPVEHLDLIVRTIREHLWQQSCPHDGALLYCPQCGARM</sequence>
<organism evidence="1 2">
    <name type="scientific">Blastococcus colisei</name>
    <dbReference type="NCBI Taxonomy" id="1564162"/>
    <lineage>
        <taxon>Bacteria</taxon>
        <taxon>Bacillati</taxon>
        <taxon>Actinomycetota</taxon>
        <taxon>Actinomycetes</taxon>
        <taxon>Geodermatophilales</taxon>
        <taxon>Geodermatophilaceae</taxon>
        <taxon>Blastococcus</taxon>
    </lineage>
</organism>
<dbReference type="AlphaFoldDB" id="A0A543PFX0"/>
<name>A0A543PFX0_9ACTN</name>
<dbReference type="EMBL" id="VFQE01000001">
    <property type="protein sequence ID" value="TQN42936.1"/>
    <property type="molecule type" value="Genomic_DNA"/>
</dbReference>
<accession>A0A543PFX0</accession>
<dbReference type="OrthoDB" id="4641992at2"/>
<gene>
    <name evidence="1" type="ORF">FHU33_2351</name>
</gene>
<proteinExistence type="predicted"/>
<dbReference type="RefSeq" id="WP_142025507.1">
    <property type="nucleotide sequence ID" value="NZ_VFQE01000001.1"/>
</dbReference>
<keyword evidence="2" id="KW-1185">Reference proteome</keyword>